<feature type="signal peptide" evidence="5">
    <location>
        <begin position="1"/>
        <end position="23"/>
    </location>
</feature>
<evidence type="ECO:0000256" key="4">
    <source>
        <dbReference type="SAM" id="MobiDB-lite"/>
    </source>
</evidence>
<evidence type="ECO:0000256" key="3">
    <source>
        <dbReference type="ARBA" id="ARBA00022786"/>
    </source>
</evidence>
<gene>
    <name evidence="7" type="ORF">GQA70_07285</name>
</gene>
<dbReference type="Pfam" id="PF13229">
    <property type="entry name" value="Beta_helix"/>
    <property type="match status" value="2"/>
</dbReference>
<evidence type="ECO:0000256" key="5">
    <source>
        <dbReference type="SAM" id="SignalP"/>
    </source>
</evidence>
<organism evidence="7 8">
    <name type="scientific">Ponticoccus alexandrii</name>
    <dbReference type="NCBI Taxonomy" id="1943633"/>
    <lineage>
        <taxon>Bacteria</taxon>
        <taxon>Pseudomonadati</taxon>
        <taxon>Pseudomonadota</taxon>
        <taxon>Alphaproteobacteria</taxon>
        <taxon>Rhodobacterales</taxon>
        <taxon>Roseobacteraceae</taxon>
        <taxon>Ponticoccus</taxon>
    </lineage>
</organism>
<reference evidence="7 8" key="1">
    <citation type="submission" date="2019-12" db="EMBL/GenBank/DDBJ databases">
        <title>Complete Genome Sequence of a Quorum-Sensing Bacterium,Rhodobacteraceae bacterium C31, Isolated from a marine microalgae symbiotic bacteria.</title>
        <authorList>
            <person name="Zhang Y."/>
        </authorList>
    </citation>
    <scope>NUCLEOTIDE SEQUENCE [LARGE SCALE GENOMIC DNA]</scope>
    <source>
        <strain evidence="7 8">C31</strain>
    </source>
</reference>
<name>A0ABX7F6H0_9RHOB</name>
<keyword evidence="2" id="KW-0677">Repeat</keyword>
<evidence type="ECO:0000313" key="8">
    <source>
        <dbReference type="Proteomes" id="UP000596387"/>
    </source>
</evidence>
<dbReference type="InterPro" id="IPR011050">
    <property type="entry name" value="Pectin_lyase_fold/virulence"/>
</dbReference>
<dbReference type="Gene3D" id="2.160.20.10">
    <property type="entry name" value="Single-stranded right-handed beta-helix, Pectin lyase-like"/>
    <property type="match status" value="2"/>
</dbReference>
<dbReference type="SMART" id="SM00710">
    <property type="entry name" value="PbH1"/>
    <property type="match status" value="11"/>
</dbReference>
<dbReference type="SUPFAM" id="SSF50494">
    <property type="entry name" value="Trypsin-like serine proteases"/>
    <property type="match status" value="1"/>
</dbReference>
<feature type="domain" description="Right handed beta helix" evidence="6">
    <location>
        <begin position="433"/>
        <end position="568"/>
    </location>
</feature>
<dbReference type="SUPFAM" id="SSF51126">
    <property type="entry name" value="Pectin lyase-like"/>
    <property type="match status" value="2"/>
</dbReference>
<dbReference type="Gene3D" id="2.40.10.10">
    <property type="entry name" value="Trypsin-like serine proteases"/>
    <property type="match status" value="2"/>
</dbReference>
<keyword evidence="3" id="KW-0833">Ubl conjugation pathway</keyword>
<sequence length="725" mass="76634">MRQLFSALALSAGAALVTGGAAAQAPAEFDPADFGKIIIQPRQSAGSNGLVFEQAIGDYQNEPIITYGENSPIVRLGKPIGRLDMLFEGGKTGFCTAFIVDDQHIVTNHHCIPGMDGDPSGATSGVQAAQFVAGFIKPGNSQGVDRFTVSPQIVETSRELDYTVLRVFGNPSTKYGKLELAAADPEDSEFLWIIGHPQGQSQHISREGCAAAIPAISAEGKLMHSCDTLGGNSGSPVIRLSDKRVIGLHHAGDSRTGFNMAIPMTRILAESRVLRDASGNQPAPQPVAQQQTPTPGPVEQQPRTVAITPSTGDSCMALWSEAKIIGCAGYETYVSECGDHTFASMAQRVIQRECSVPTRAPVESDVPTLTVKAGGGGDHSSIQSAIASAQPGMRIEVYPGTYTEGLDVTKPVEVVGIGNRADIVIKAAEDNAVRWTAESGRIANMTIIQDGGKYFGFHIAAGSVIVEDNDITSKGLAVMAVRSNEGATIRRNVIHDGAQGGIFLFEEGKALIEDNELFGHALGAIEVKEGADPIVRGNTLRDGGGSGLFVNEGGKGRYEDNTIFNNALANIEVKAANDPLITGNIVRNSQQGGIMVSDGATARIENNTVFANAFAGLEIKSGANPTVWNNEFRDGAQSAIYIHEEGKGVIENNDIHHNAFYGISVKGKSTPVVRENKIHGNSYEAIRVREGGGGTYEDNDLSANAAGAFRIEEDAGNVIRRGNKE</sequence>
<keyword evidence="8" id="KW-1185">Reference proteome</keyword>
<dbReference type="InterPro" id="IPR039448">
    <property type="entry name" value="Beta_helix"/>
</dbReference>
<dbReference type="InterPro" id="IPR009003">
    <property type="entry name" value="Peptidase_S1_PA"/>
</dbReference>
<proteinExistence type="predicted"/>
<dbReference type="InterPro" id="IPR043504">
    <property type="entry name" value="Peptidase_S1_PA_chymotrypsin"/>
</dbReference>
<dbReference type="PANTHER" id="PTHR22990:SF15">
    <property type="entry name" value="F-BOX ONLY PROTEIN 10"/>
    <property type="match status" value="1"/>
</dbReference>
<dbReference type="EMBL" id="CP047166">
    <property type="protein sequence ID" value="QRF66125.1"/>
    <property type="molecule type" value="Genomic_DNA"/>
</dbReference>
<dbReference type="InterPro" id="IPR022441">
    <property type="entry name" value="Para_beta_helix_rpt-2"/>
</dbReference>
<evidence type="ECO:0000259" key="6">
    <source>
        <dbReference type="Pfam" id="PF13229"/>
    </source>
</evidence>
<dbReference type="InterPro" id="IPR012334">
    <property type="entry name" value="Pectin_lyas_fold"/>
</dbReference>
<dbReference type="Pfam" id="PF13365">
    <property type="entry name" value="Trypsin_2"/>
    <property type="match status" value="1"/>
</dbReference>
<evidence type="ECO:0000256" key="2">
    <source>
        <dbReference type="ARBA" id="ARBA00022737"/>
    </source>
</evidence>
<dbReference type="NCBIfam" id="TIGR03804">
    <property type="entry name" value="para_beta_helix"/>
    <property type="match status" value="2"/>
</dbReference>
<comment type="pathway">
    <text evidence="1">Protein modification; protein ubiquitination.</text>
</comment>
<dbReference type="PANTHER" id="PTHR22990">
    <property type="entry name" value="F-BOX ONLY PROTEIN"/>
    <property type="match status" value="1"/>
</dbReference>
<dbReference type="Proteomes" id="UP000596387">
    <property type="component" value="Chromosome"/>
</dbReference>
<dbReference type="InterPro" id="IPR051550">
    <property type="entry name" value="SCF-Subunits/Alg-Epimerases"/>
</dbReference>
<feature type="chain" id="PRO_5047034474" evidence="5">
    <location>
        <begin position="24"/>
        <end position="725"/>
    </location>
</feature>
<dbReference type="InterPro" id="IPR006626">
    <property type="entry name" value="PbH1"/>
</dbReference>
<protein>
    <submittedName>
        <fullName evidence="7">Trypsin-like serine protease</fullName>
    </submittedName>
</protein>
<feature type="region of interest" description="Disordered" evidence="4">
    <location>
        <begin position="276"/>
        <end position="303"/>
    </location>
</feature>
<keyword evidence="5" id="KW-0732">Signal</keyword>
<evidence type="ECO:0000256" key="1">
    <source>
        <dbReference type="ARBA" id="ARBA00004906"/>
    </source>
</evidence>
<feature type="domain" description="Right handed beta helix" evidence="6">
    <location>
        <begin position="571"/>
        <end position="721"/>
    </location>
</feature>
<evidence type="ECO:0000313" key="7">
    <source>
        <dbReference type="EMBL" id="QRF66125.1"/>
    </source>
</evidence>
<accession>A0ABX7F6H0</accession>
<dbReference type="RefSeq" id="WP_023850861.1">
    <property type="nucleotide sequence ID" value="NZ_CP047166.1"/>
</dbReference>